<dbReference type="Proteomes" id="UP000014480">
    <property type="component" value="Unassembled WGS sequence"/>
</dbReference>
<feature type="compositionally biased region" description="Basic residues" evidence="1">
    <location>
        <begin position="94"/>
        <end position="109"/>
    </location>
</feature>
<feature type="compositionally biased region" description="Polar residues" evidence="1">
    <location>
        <begin position="82"/>
        <end position="93"/>
    </location>
</feature>
<dbReference type="AlphaFoldDB" id="A0A484FS38"/>
<organism evidence="2 3">
    <name type="scientific">Colletotrichum orbiculare (strain 104-T / ATCC 96160 / CBS 514.97 / LARS 414 / MAFF 240422)</name>
    <name type="common">Cucumber anthracnose fungus</name>
    <name type="synonym">Colletotrichum lagenarium</name>
    <dbReference type="NCBI Taxonomy" id="1213857"/>
    <lineage>
        <taxon>Eukaryota</taxon>
        <taxon>Fungi</taxon>
        <taxon>Dikarya</taxon>
        <taxon>Ascomycota</taxon>
        <taxon>Pezizomycotina</taxon>
        <taxon>Sordariomycetes</taxon>
        <taxon>Hypocreomycetidae</taxon>
        <taxon>Glomerellales</taxon>
        <taxon>Glomerellaceae</taxon>
        <taxon>Colletotrichum</taxon>
        <taxon>Colletotrichum orbiculare species complex</taxon>
    </lineage>
</organism>
<protein>
    <recommendedName>
        <fullName evidence="4">Actin cortical patch protein</fullName>
    </recommendedName>
</protein>
<dbReference type="STRING" id="1213857.A0A484FS38"/>
<accession>A0A484FS38</accession>
<reference evidence="3" key="2">
    <citation type="journal article" date="2019" name="Mol. Plant Microbe Interact.">
        <title>Genome sequence resources for four phytopathogenic fungi from the Colletotrichum orbiculare species complex.</title>
        <authorList>
            <person name="Gan P."/>
            <person name="Tsushima A."/>
            <person name="Narusaka M."/>
            <person name="Narusaka Y."/>
            <person name="Takano Y."/>
            <person name="Kubo Y."/>
            <person name="Shirasu K."/>
        </authorList>
    </citation>
    <scope>GENOME REANNOTATION</scope>
    <source>
        <strain evidence="3">104-T / ATCC 96160 / CBS 514.97 / LARS 414 / MAFF 240422</strain>
    </source>
</reference>
<reference evidence="3" key="1">
    <citation type="journal article" date="2013" name="New Phytol.">
        <title>Comparative genomic and transcriptomic analyses reveal the hemibiotrophic stage shift of Colletotrichum fungi.</title>
        <authorList>
            <person name="Gan P."/>
            <person name="Ikeda K."/>
            <person name="Irieda H."/>
            <person name="Narusaka M."/>
            <person name="O'Connell R.J."/>
            <person name="Narusaka Y."/>
            <person name="Takano Y."/>
            <person name="Kubo Y."/>
            <person name="Shirasu K."/>
        </authorList>
    </citation>
    <scope>NUCLEOTIDE SEQUENCE [LARGE SCALE GENOMIC DNA]</scope>
    <source>
        <strain evidence="3">104-T / ATCC 96160 / CBS 514.97 / LARS 414 / MAFF 240422</strain>
    </source>
</reference>
<proteinExistence type="predicted"/>
<evidence type="ECO:0000313" key="3">
    <source>
        <dbReference type="Proteomes" id="UP000014480"/>
    </source>
</evidence>
<evidence type="ECO:0008006" key="4">
    <source>
        <dbReference type="Google" id="ProtNLM"/>
    </source>
</evidence>
<dbReference type="OrthoDB" id="4167490at2759"/>
<evidence type="ECO:0000256" key="1">
    <source>
        <dbReference type="SAM" id="MobiDB-lite"/>
    </source>
</evidence>
<name>A0A484FS38_COLOR</name>
<comment type="caution">
    <text evidence="2">The sequence shown here is derived from an EMBL/GenBank/DDBJ whole genome shotgun (WGS) entry which is preliminary data.</text>
</comment>
<evidence type="ECO:0000313" key="2">
    <source>
        <dbReference type="EMBL" id="TDZ21269.1"/>
    </source>
</evidence>
<feature type="region of interest" description="Disordered" evidence="1">
    <location>
        <begin position="80"/>
        <end position="144"/>
    </location>
</feature>
<keyword evidence="3" id="KW-1185">Reference proteome</keyword>
<gene>
    <name evidence="2" type="ORF">Cob_v005919</name>
</gene>
<sequence length="500" mass="57615">MPGRAELRIAVSAYFPGLKNEGVSVCDRRNRSSVVEGTSFRIGGGIAVTTQFLLGRNTVRYGDDSSTALLKLRPSFELSFDTPPSETHASRQGTVRKRKQEKASRRRQIMKLTPIKVRGKRGRSASSSAQEPTKKRRRANAGEFATRQARKKVSYFEREVPLEIVERIFLLSENLDFPRCSPRMGKLLSGRSTLINILISAFHPTWDCWFGVDRRTIKTVLKRRNSDDSRASRRLDHFPELFPGDPNLQSSVLASPWINVDIIFEARQIWAWRFARDRWYSHTHVGLKHEDASLHTAMDITHDRVGGFGHFDSKECFEYDWHQYDLSGAKPNLDFYVDVHPKTTIPEHLITGPWSLEQQRLLFWLRRGGARIQPETQNWETLKMGLQSAVTHRNPGNIDGRLINMLLLMDDFFPSRALENHDSLWPVEILEEEHAKVERLITLRARSNAGPLYELTELEKRMSTYYRREVDLLTSRLSRYDRVAPNSMVAVGLVPQPRNH</sequence>
<dbReference type="EMBL" id="AMCV02000015">
    <property type="protein sequence ID" value="TDZ21269.1"/>
    <property type="molecule type" value="Genomic_DNA"/>
</dbReference>